<keyword evidence="2" id="KW-1185">Reference proteome</keyword>
<evidence type="ECO:0000313" key="1">
    <source>
        <dbReference type="EMBL" id="KAF4034487.1"/>
    </source>
</evidence>
<proteinExistence type="predicted"/>
<gene>
    <name evidence="1" type="ORF">GN244_ATG13585</name>
</gene>
<comment type="caution">
    <text evidence="1">The sequence shown here is derived from an EMBL/GenBank/DDBJ whole genome shotgun (WGS) entry which is preliminary data.</text>
</comment>
<protein>
    <submittedName>
        <fullName evidence="1">Uncharacterized protein</fullName>
    </submittedName>
</protein>
<organism evidence="1 2">
    <name type="scientific">Phytophthora infestans</name>
    <name type="common">Potato late blight agent</name>
    <name type="synonym">Botrytis infestans</name>
    <dbReference type="NCBI Taxonomy" id="4787"/>
    <lineage>
        <taxon>Eukaryota</taxon>
        <taxon>Sar</taxon>
        <taxon>Stramenopiles</taxon>
        <taxon>Oomycota</taxon>
        <taxon>Peronosporomycetes</taxon>
        <taxon>Peronosporales</taxon>
        <taxon>Peronosporaceae</taxon>
        <taxon>Phytophthora</taxon>
    </lineage>
</organism>
<dbReference type="Proteomes" id="UP000602510">
    <property type="component" value="Unassembled WGS sequence"/>
</dbReference>
<sequence>MVEYLPLRTADECGRVNSHAGTEEVSWVTLLRGATVDRVGSTKDAVSGSETLGSTSAMEEVVFDLLEKKKKWK</sequence>
<dbReference type="AlphaFoldDB" id="A0A833SH90"/>
<dbReference type="EMBL" id="WSZM01000366">
    <property type="protein sequence ID" value="KAF4034487.1"/>
    <property type="molecule type" value="Genomic_DNA"/>
</dbReference>
<name>A0A833SH90_PHYIN</name>
<accession>A0A833SH90</accession>
<reference evidence="1" key="1">
    <citation type="submission" date="2020-04" db="EMBL/GenBank/DDBJ databases">
        <title>Hybrid Assembly of Korean Phytophthora infestans isolates.</title>
        <authorList>
            <person name="Prokchorchik M."/>
            <person name="Lee Y."/>
            <person name="Seo J."/>
            <person name="Cho J.-H."/>
            <person name="Park Y.-E."/>
            <person name="Jang D.-C."/>
            <person name="Im J.-S."/>
            <person name="Choi J.-G."/>
            <person name="Park H.-J."/>
            <person name="Lee G.-B."/>
            <person name="Lee Y.-G."/>
            <person name="Hong S.-Y."/>
            <person name="Cho K."/>
            <person name="Sohn K.H."/>
        </authorList>
    </citation>
    <scope>NUCLEOTIDE SEQUENCE</scope>
    <source>
        <strain evidence="1">KR_1_A1</strain>
    </source>
</reference>
<evidence type="ECO:0000313" key="2">
    <source>
        <dbReference type="Proteomes" id="UP000602510"/>
    </source>
</evidence>